<dbReference type="Proteomes" id="UP000230002">
    <property type="component" value="Unassembled WGS sequence"/>
</dbReference>
<keyword evidence="1" id="KW-0175">Coiled coil</keyword>
<evidence type="ECO:0000313" key="3">
    <source>
        <dbReference type="Proteomes" id="UP000230002"/>
    </source>
</evidence>
<dbReference type="AlphaFoldDB" id="A0A2G8RPY0"/>
<evidence type="ECO:0000256" key="1">
    <source>
        <dbReference type="SAM" id="Coils"/>
    </source>
</evidence>
<name>A0A2G8RPY0_9APHY</name>
<organism evidence="2 3">
    <name type="scientific">Ganoderma sinense ZZ0214-1</name>
    <dbReference type="NCBI Taxonomy" id="1077348"/>
    <lineage>
        <taxon>Eukaryota</taxon>
        <taxon>Fungi</taxon>
        <taxon>Dikarya</taxon>
        <taxon>Basidiomycota</taxon>
        <taxon>Agaricomycotina</taxon>
        <taxon>Agaricomycetes</taxon>
        <taxon>Polyporales</taxon>
        <taxon>Polyporaceae</taxon>
        <taxon>Ganoderma</taxon>
    </lineage>
</organism>
<protein>
    <submittedName>
        <fullName evidence="2">Uncharacterized protein</fullName>
    </submittedName>
</protein>
<evidence type="ECO:0000313" key="2">
    <source>
        <dbReference type="EMBL" id="PIL23575.1"/>
    </source>
</evidence>
<dbReference type="EMBL" id="AYKW01000068">
    <property type="protein sequence ID" value="PIL23575.1"/>
    <property type="molecule type" value="Genomic_DNA"/>
</dbReference>
<keyword evidence="3" id="KW-1185">Reference proteome</keyword>
<proteinExistence type="predicted"/>
<feature type="coiled-coil region" evidence="1">
    <location>
        <begin position="141"/>
        <end position="168"/>
    </location>
</feature>
<dbReference type="OrthoDB" id="2757592at2759"/>
<comment type="caution">
    <text evidence="2">The sequence shown here is derived from an EMBL/GenBank/DDBJ whole genome shotgun (WGS) entry which is preliminary data.</text>
</comment>
<sequence length="219" mass="24678">MPRPGWAGSAELEWLDKKISRFRVAQSSGKIPTFKKKIWQEYFDHFYPDLTTLGTDAENTIVQLLNASKVPEDGNSVTVKKRMDWVQRAPKKAGKMHPYQAFWALNNNKVMNEARNLAAAYSARIDAGENLKAWESLSFAIEAMMALLDEATDEVKEAVEEYRNKHKASDLSSLDMFLDPDADPGAAERHKHAKKVQSAIEGLPKVLTDLLDQIDKQMG</sequence>
<reference evidence="2 3" key="1">
    <citation type="journal article" date="2015" name="Sci. Rep.">
        <title>Chromosome-level genome map provides insights into diverse defense mechanisms in the medicinal fungus Ganoderma sinense.</title>
        <authorList>
            <person name="Zhu Y."/>
            <person name="Xu J."/>
            <person name="Sun C."/>
            <person name="Zhou S."/>
            <person name="Xu H."/>
            <person name="Nelson D.R."/>
            <person name="Qian J."/>
            <person name="Song J."/>
            <person name="Luo H."/>
            <person name="Xiang L."/>
            <person name="Li Y."/>
            <person name="Xu Z."/>
            <person name="Ji A."/>
            <person name="Wang L."/>
            <person name="Lu S."/>
            <person name="Hayward A."/>
            <person name="Sun W."/>
            <person name="Li X."/>
            <person name="Schwartz D.C."/>
            <person name="Wang Y."/>
            <person name="Chen S."/>
        </authorList>
    </citation>
    <scope>NUCLEOTIDE SEQUENCE [LARGE SCALE GENOMIC DNA]</scope>
    <source>
        <strain evidence="2 3">ZZ0214-1</strain>
    </source>
</reference>
<accession>A0A2G8RPY0</accession>
<gene>
    <name evidence="2" type="ORF">GSI_14888</name>
</gene>